<protein>
    <submittedName>
        <fullName evidence="1">Uncharacterized protein</fullName>
    </submittedName>
</protein>
<name>X1LQN6_9ZZZZ</name>
<organism evidence="1">
    <name type="scientific">marine sediment metagenome</name>
    <dbReference type="NCBI Taxonomy" id="412755"/>
    <lineage>
        <taxon>unclassified sequences</taxon>
        <taxon>metagenomes</taxon>
        <taxon>ecological metagenomes</taxon>
    </lineage>
</organism>
<accession>X1LQN6</accession>
<dbReference type="EMBL" id="BARV01012519">
    <property type="protein sequence ID" value="GAI04705.1"/>
    <property type="molecule type" value="Genomic_DNA"/>
</dbReference>
<dbReference type="AlphaFoldDB" id="X1LQN6"/>
<comment type="caution">
    <text evidence="1">The sequence shown here is derived from an EMBL/GenBank/DDBJ whole genome shotgun (WGS) entry which is preliminary data.</text>
</comment>
<reference evidence="1" key="1">
    <citation type="journal article" date="2014" name="Front. Microbiol.">
        <title>High frequency of phylogenetically diverse reductive dehalogenase-homologous genes in deep subseafloor sedimentary metagenomes.</title>
        <authorList>
            <person name="Kawai M."/>
            <person name="Futagami T."/>
            <person name="Toyoda A."/>
            <person name="Takaki Y."/>
            <person name="Nishi S."/>
            <person name="Hori S."/>
            <person name="Arai W."/>
            <person name="Tsubouchi T."/>
            <person name="Morono Y."/>
            <person name="Uchiyama I."/>
            <person name="Ito T."/>
            <person name="Fujiyama A."/>
            <person name="Inagaki F."/>
            <person name="Takami H."/>
        </authorList>
    </citation>
    <scope>NUCLEOTIDE SEQUENCE</scope>
    <source>
        <strain evidence="1">Expedition CK06-06</strain>
    </source>
</reference>
<proteinExistence type="predicted"/>
<evidence type="ECO:0000313" key="1">
    <source>
        <dbReference type="EMBL" id="GAI04705.1"/>
    </source>
</evidence>
<sequence length="52" mass="5986">MCAICPKCKKKIEYLNQRTTGVEKCEVKSPKLPLPFFLPFPPFPTPSPFIFK</sequence>
<gene>
    <name evidence="1" type="ORF">S06H3_23142</name>
</gene>